<reference evidence="4 5" key="1">
    <citation type="journal article" date="2018" name="Nat. Genet.">
        <title>The Rosa genome provides new insights in the design of modern roses.</title>
        <authorList>
            <person name="Bendahmane M."/>
        </authorList>
    </citation>
    <scope>NUCLEOTIDE SEQUENCE [LARGE SCALE GENOMIC DNA]</scope>
    <source>
        <strain evidence="5">cv. Old Blush</strain>
    </source>
</reference>
<evidence type="ECO:0000313" key="5">
    <source>
        <dbReference type="Proteomes" id="UP000238479"/>
    </source>
</evidence>
<keyword evidence="2" id="KW-0472">Membrane</keyword>
<feature type="chain" id="PRO_5015195593" evidence="3">
    <location>
        <begin position="27"/>
        <end position="324"/>
    </location>
</feature>
<sequence>MPLRNPATVAAVLFLFLLLIPSFASAATGGHVGGSLFKKSKSSSSSRSSSSSSWSSHSSRHYYAPPTYHSTPSPSSSSEDGGGTALIGFVIVLGAIVCVLAFCDYCTAAEKRNVNCAGVGKLSVVKLQVGLMGKARSLQRDLNRITETADTSTPKGLSYVLTGATTALLRNLDHCISSYSSVIRKSEIEDAEECFKLFSLEEAVKFDEVTLANVNNFKKRSKSQSPNEIHKEYIVVTILVATDGVQKLPTISGTRDLKKALHKLGAISSSKIMAVEVLWTPQQENDTLTERELLKGYPDLRGFYEEAYQGPYEDQQPFLGANGV</sequence>
<dbReference type="AlphaFoldDB" id="A0A2P6R666"/>
<dbReference type="GO" id="GO:0009507">
    <property type="term" value="C:chloroplast"/>
    <property type="evidence" value="ECO:0007669"/>
    <property type="project" value="TreeGrafter"/>
</dbReference>
<feature type="signal peptide" evidence="3">
    <location>
        <begin position="1"/>
        <end position="26"/>
    </location>
</feature>
<dbReference type="PANTHER" id="PTHR33975">
    <property type="entry name" value="MYELIN-ASSOCIATED OLIGODENDROCYTE BASIC PROTEIN"/>
    <property type="match status" value="1"/>
</dbReference>
<organism evidence="4 5">
    <name type="scientific">Rosa chinensis</name>
    <name type="common">China rose</name>
    <dbReference type="NCBI Taxonomy" id="74649"/>
    <lineage>
        <taxon>Eukaryota</taxon>
        <taxon>Viridiplantae</taxon>
        <taxon>Streptophyta</taxon>
        <taxon>Embryophyta</taxon>
        <taxon>Tracheophyta</taxon>
        <taxon>Spermatophyta</taxon>
        <taxon>Magnoliopsida</taxon>
        <taxon>eudicotyledons</taxon>
        <taxon>Gunneridae</taxon>
        <taxon>Pentapetalae</taxon>
        <taxon>rosids</taxon>
        <taxon>fabids</taxon>
        <taxon>Rosales</taxon>
        <taxon>Rosaceae</taxon>
        <taxon>Rosoideae</taxon>
        <taxon>Rosoideae incertae sedis</taxon>
        <taxon>Rosa</taxon>
    </lineage>
</organism>
<evidence type="ECO:0000256" key="1">
    <source>
        <dbReference type="SAM" id="MobiDB-lite"/>
    </source>
</evidence>
<dbReference type="InterPro" id="IPR010903">
    <property type="entry name" value="DUF1517"/>
</dbReference>
<proteinExistence type="predicted"/>
<dbReference type="Gramene" id="PRQ41925">
    <property type="protein sequence ID" value="PRQ41925"/>
    <property type="gene ID" value="RchiOBHm_Chr3g0452041"/>
</dbReference>
<evidence type="ECO:0000313" key="4">
    <source>
        <dbReference type="EMBL" id="PRQ41925.1"/>
    </source>
</evidence>
<feature type="region of interest" description="Disordered" evidence="1">
    <location>
        <begin position="38"/>
        <end position="58"/>
    </location>
</feature>
<keyword evidence="5" id="KW-1185">Reference proteome</keyword>
<protein>
    <submittedName>
        <fullName evidence="4">Uncharacterized protein</fullName>
    </submittedName>
</protein>
<evidence type="ECO:0000256" key="3">
    <source>
        <dbReference type="SAM" id="SignalP"/>
    </source>
</evidence>
<comment type="caution">
    <text evidence="4">The sequence shown here is derived from an EMBL/GenBank/DDBJ whole genome shotgun (WGS) entry which is preliminary data.</text>
</comment>
<name>A0A2P6R666_ROSCH</name>
<dbReference type="Proteomes" id="UP000238479">
    <property type="component" value="Chromosome 3"/>
</dbReference>
<feature type="compositionally biased region" description="Low complexity" evidence="1">
    <location>
        <begin position="42"/>
        <end position="58"/>
    </location>
</feature>
<gene>
    <name evidence="4" type="ORF">RchiOBHm_Chr3g0452041</name>
</gene>
<dbReference type="InterPro" id="IPR053023">
    <property type="entry name" value="FLAP_modulator"/>
</dbReference>
<evidence type="ECO:0000256" key="2">
    <source>
        <dbReference type="SAM" id="Phobius"/>
    </source>
</evidence>
<dbReference type="EMBL" id="PDCK01000041">
    <property type="protein sequence ID" value="PRQ41925.1"/>
    <property type="molecule type" value="Genomic_DNA"/>
</dbReference>
<keyword evidence="2" id="KW-0812">Transmembrane</keyword>
<keyword evidence="2" id="KW-1133">Transmembrane helix</keyword>
<dbReference type="PIRSF" id="PIRSF037221">
    <property type="entry name" value="DUF1517"/>
    <property type="match status" value="1"/>
</dbReference>
<dbReference type="STRING" id="74649.A0A2P6R666"/>
<feature type="transmembrane region" description="Helical" evidence="2">
    <location>
        <begin position="83"/>
        <end position="103"/>
    </location>
</feature>
<dbReference type="PANTHER" id="PTHR33975:SF10">
    <property type="match status" value="1"/>
</dbReference>
<keyword evidence="3" id="KW-0732">Signal</keyword>
<dbReference type="Pfam" id="PF07466">
    <property type="entry name" value="DUF1517"/>
    <property type="match status" value="1"/>
</dbReference>
<accession>A0A2P6R666</accession>
<dbReference type="OrthoDB" id="542507at2759"/>